<evidence type="ECO:0000256" key="6">
    <source>
        <dbReference type="SAM" id="MobiDB-lite"/>
    </source>
</evidence>
<dbReference type="GO" id="GO:0005886">
    <property type="term" value="C:plasma membrane"/>
    <property type="evidence" value="ECO:0007669"/>
    <property type="project" value="UniProtKB-SubCell"/>
</dbReference>
<evidence type="ECO:0000256" key="3">
    <source>
        <dbReference type="ARBA" id="ARBA00022692"/>
    </source>
</evidence>
<evidence type="ECO:0000256" key="1">
    <source>
        <dbReference type="ARBA" id="ARBA00004651"/>
    </source>
</evidence>
<dbReference type="NCBIfam" id="TIGR00374">
    <property type="entry name" value="flippase-like domain"/>
    <property type="match status" value="1"/>
</dbReference>
<dbReference type="STRING" id="1118060.GCA_000311845_01220"/>
<feature type="region of interest" description="Disordered" evidence="6">
    <location>
        <begin position="1"/>
        <end position="23"/>
    </location>
</feature>
<keyword evidence="5 7" id="KW-0472">Membrane</keyword>
<comment type="subcellular location">
    <subcellularLocation>
        <location evidence="1">Cell membrane</location>
        <topology evidence="1">Multi-pass membrane protein</topology>
    </subcellularLocation>
</comment>
<feature type="compositionally biased region" description="Polar residues" evidence="6">
    <location>
        <begin position="415"/>
        <end position="426"/>
    </location>
</feature>
<protein>
    <submittedName>
        <fullName evidence="8">TIGR00374 family protein</fullName>
    </submittedName>
</protein>
<sequence>MSESPHTVPKPRVDAASAGGDDRKGARRGAIFIGFVLIAYLAYLVVTGQFAEFVEAMSTVQGSWIVVASICMVFYIIFGVVAYAIAVWLDPESPVGIRDLISVEAAGTFFGNLTPMMVGGTPAQIYRLTKAGQPVGEAGATQFTRYIVFQVSLVLWAAILLAVRLPFFTSLYGDMTLLCLFSFGGHVVLLAGLFVISLCPRFVIRVAHWAIGLAERVGGANDRTRGWRTYVDTEIYSFSEHFKHAAVHLSSMGVTLVVTMAQLACLYMVPYFVLRAFGNHDVDFISCLAAGAFIQLLSSAVPLPGGTGGAEGGFALFLGHFFGASATAGYLVWRLVTFFGPTIACAPLLGLRSSHHASIHARWDRLVHGGKSSRRASRPARAAGTPDAPQASAAAPSEAPSRQAGPSRRHRGQRIRQTSGGITVSPSALKRRKPKR</sequence>
<dbReference type="Pfam" id="PF03706">
    <property type="entry name" value="LPG_synthase_TM"/>
    <property type="match status" value="1"/>
</dbReference>
<keyword evidence="4 7" id="KW-1133">Transmembrane helix</keyword>
<feature type="region of interest" description="Disordered" evidence="6">
    <location>
        <begin position="368"/>
        <end position="436"/>
    </location>
</feature>
<feature type="transmembrane region" description="Helical" evidence="7">
    <location>
        <begin position="30"/>
        <end position="51"/>
    </location>
</feature>
<keyword evidence="9" id="KW-1185">Reference proteome</keyword>
<evidence type="ECO:0000256" key="7">
    <source>
        <dbReference type="SAM" id="Phobius"/>
    </source>
</evidence>
<organism evidence="8 9">
    <name type="scientific">Enorma massiliensis</name>
    <dbReference type="NCBI Taxonomy" id="1472761"/>
    <lineage>
        <taxon>Bacteria</taxon>
        <taxon>Bacillati</taxon>
        <taxon>Actinomycetota</taxon>
        <taxon>Coriobacteriia</taxon>
        <taxon>Coriobacteriales</taxon>
        <taxon>Coriobacteriaceae</taxon>
        <taxon>Enorma</taxon>
    </lineage>
</organism>
<dbReference type="AlphaFoldDB" id="A0A1Y3U4H7"/>
<dbReference type="PANTHER" id="PTHR37693">
    <property type="entry name" value="PHOSPHATIDYLGLYCEROL LYSYLTRANSFERASE"/>
    <property type="match status" value="1"/>
</dbReference>
<evidence type="ECO:0000313" key="9">
    <source>
        <dbReference type="Proteomes" id="UP000196560"/>
    </source>
</evidence>
<evidence type="ECO:0000256" key="4">
    <source>
        <dbReference type="ARBA" id="ARBA00022989"/>
    </source>
</evidence>
<feature type="transmembrane region" description="Helical" evidence="7">
    <location>
        <begin position="63"/>
        <end position="89"/>
    </location>
</feature>
<name>A0A1Y3U4H7_9ACTN</name>
<gene>
    <name evidence="8" type="ORF">B5G21_03120</name>
</gene>
<dbReference type="InterPro" id="IPR022791">
    <property type="entry name" value="L-PG_synthase/AglD"/>
</dbReference>
<comment type="caution">
    <text evidence="8">The sequence shown here is derived from an EMBL/GenBank/DDBJ whole genome shotgun (WGS) entry which is preliminary data.</text>
</comment>
<evidence type="ECO:0000313" key="8">
    <source>
        <dbReference type="EMBL" id="OUN43694.1"/>
    </source>
</evidence>
<dbReference type="EMBL" id="NFHO01000003">
    <property type="protein sequence ID" value="OUN43694.1"/>
    <property type="molecule type" value="Genomic_DNA"/>
</dbReference>
<dbReference type="eggNOG" id="COG0392">
    <property type="taxonomic scope" value="Bacteria"/>
</dbReference>
<dbReference type="RefSeq" id="WP_087185999.1">
    <property type="nucleotide sequence ID" value="NZ_NFHO01000003.1"/>
</dbReference>
<accession>A0A1Y3U4H7</accession>
<dbReference type="Proteomes" id="UP000196560">
    <property type="component" value="Unassembled WGS sequence"/>
</dbReference>
<feature type="compositionally biased region" description="Low complexity" evidence="6">
    <location>
        <begin position="379"/>
        <end position="404"/>
    </location>
</feature>
<feature type="transmembrane region" description="Helical" evidence="7">
    <location>
        <begin position="282"/>
        <end position="301"/>
    </location>
</feature>
<evidence type="ECO:0000256" key="2">
    <source>
        <dbReference type="ARBA" id="ARBA00022475"/>
    </source>
</evidence>
<feature type="transmembrane region" description="Helical" evidence="7">
    <location>
        <begin position="143"/>
        <end position="163"/>
    </location>
</feature>
<reference evidence="9" key="1">
    <citation type="submission" date="2017-04" db="EMBL/GenBank/DDBJ databases">
        <title>Function of individual gut microbiota members based on whole genome sequencing of pure cultures obtained from chicken caecum.</title>
        <authorList>
            <person name="Medvecky M."/>
            <person name="Cejkova D."/>
            <person name="Polansky O."/>
            <person name="Karasova D."/>
            <person name="Kubasova T."/>
            <person name="Cizek A."/>
            <person name="Rychlik I."/>
        </authorList>
    </citation>
    <scope>NUCLEOTIDE SEQUENCE [LARGE SCALE GENOMIC DNA]</scope>
    <source>
        <strain evidence="9">An70</strain>
    </source>
</reference>
<keyword evidence="3 7" id="KW-0812">Transmembrane</keyword>
<dbReference type="PANTHER" id="PTHR37693:SF1">
    <property type="entry name" value="INTEGRAL MEMBRANE PROTEIN"/>
    <property type="match status" value="1"/>
</dbReference>
<feature type="transmembrane region" description="Helical" evidence="7">
    <location>
        <begin position="175"/>
        <end position="196"/>
    </location>
</feature>
<proteinExistence type="predicted"/>
<feature type="transmembrane region" description="Helical" evidence="7">
    <location>
        <begin position="246"/>
        <end position="270"/>
    </location>
</feature>
<evidence type="ECO:0000256" key="5">
    <source>
        <dbReference type="ARBA" id="ARBA00023136"/>
    </source>
</evidence>
<keyword evidence="2" id="KW-1003">Cell membrane</keyword>